<dbReference type="EMBL" id="KF540244">
    <property type="protein sequence ID" value="AIF26748.1"/>
    <property type="molecule type" value="Genomic_DNA"/>
</dbReference>
<dbReference type="SUPFAM" id="SSF53474">
    <property type="entry name" value="alpha/beta-Hydrolases"/>
    <property type="match status" value="1"/>
</dbReference>
<dbReference type="AlphaFoldDB" id="A0A0H3UA03"/>
<organism evidence="1">
    <name type="scientific">uncultured bacterium fosmid pJB84G2</name>
    <dbReference type="NCBI Taxonomy" id="1478072"/>
    <lineage>
        <taxon>Bacteria</taxon>
        <taxon>environmental samples</taxon>
    </lineage>
</organism>
<sequence length="345" mass="38937">MENQIKTIDYSNDENYIIKNINDKSVYDVIYFVGTSVIKQTLPNGVSENLNEQKNGGKLNYESIGAQLTKVVSSKNNSYNANIIVPCYRQLALMYELENAKSHDLIIDDMIDKEPGKDLITFFEYYFSNINKDGKRPFVIAGHSQGGAATQVVLETFFLKEENKKYLKNLVALYSIGYGVSKKKFASLDTKLNGVEMIHLGEGPKDINCILSWNTEGPNPEGQSFLLADEEYDTYVINPINWKTDETYASREENLGVSIEDPNVPHAGIDAPHIFSYETKDKFDAKLDLKRGCVVCSEPHVGRYISFPGYEKLWGGKSLHVLDGGAFYFNMAQNLGDRLDTYFNK</sequence>
<name>A0A0H3UA03_9BACT</name>
<evidence type="ECO:0000313" key="1">
    <source>
        <dbReference type="EMBL" id="AIF26748.1"/>
    </source>
</evidence>
<dbReference type="InterPro" id="IPR021440">
    <property type="entry name" value="DUF3089"/>
</dbReference>
<dbReference type="InterPro" id="IPR029058">
    <property type="entry name" value="AB_hydrolase_fold"/>
</dbReference>
<accession>A0A0H3UA03</accession>
<dbReference type="GO" id="GO:0016787">
    <property type="term" value="F:hydrolase activity"/>
    <property type="evidence" value="ECO:0007669"/>
    <property type="project" value="UniProtKB-KW"/>
</dbReference>
<dbReference type="Pfam" id="PF11288">
    <property type="entry name" value="DUF3089"/>
    <property type="match status" value="1"/>
</dbReference>
<proteinExistence type="predicted"/>
<protein>
    <submittedName>
        <fullName evidence="1">Putative hydrolase</fullName>
    </submittedName>
</protein>
<keyword evidence="1" id="KW-0378">Hydrolase</keyword>
<reference evidence="1" key="1">
    <citation type="submission" date="2013-08" db="EMBL/GenBank/DDBJ databases">
        <title>Comparison of modified E. coli strains.</title>
        <authorList>
            <person name="Juergensen J."/>
            <person name="Bonge A."/>
            <person name="Streit W.R."/>
        </authorList>
    </citation>
    <scope>NUCLEOTIDE SEQUENCE</scope>
</reference>